<keyword evidence="3" id="KW-1185">Reference proteome</keyword>
<keyword evidence="1" id="KW-0472">Membrane</keyword>
<organism evidence="2 3">
    <name type="scientific">Pontibacter mucosus</name>
    <dbReference type="NCBI Taxonomy" id="1649266"/>
    <lineage>
        <taxon>Bacteria</taxon>
        <taxon>Pseudomonadati</taxon>
        <taxon>Bacteroidota</taxon>
        <taxon>Cytophagia</taxon>
        <taxon>Cytophagales</taxon>
        <taxon>Hymenobacteraceae</taxon>
        <taxon>Pontibacter</taxon>
    </lineage>
</organism>
<accession>A0A2T5YDR0</accession>
<sequence length="169" mass="18670">MAAASCLVPLQWEYLPMTISGCSLLWPVARLHSCWLPCRFILRMGSIDKISRENTCWSGLSLCWSNSGNACGWTCYIRIGTRHLATCRPMCTRNNQMLRNMENKMNYTKAIVLLVSGITALAASLGLGAENEAYGFLIGYGYAALGGGVLGMMYTFLKRQKPPKRDVAS</sequence>
<keyword evidence="1" id="KW-1133">Transmembrane helix</keyword>
<dbReference type="Proteomes" id="UP000244225">
    <property type="component" value="Unassembled WGS sequence"/>
</dbReference>
<gene>
    <name evidence="2" type="ORF">C8N40_110105</name>
</gene>
<dbReference type="EMBL" id="QBKI01000010">
    <property type="protein sequence ID" value="PTX14677.1"/>
    <property type="molecule type" value="Genomic_DNA"/>
</dbReference>
<evidence type="ECO:0000313" key="3">
    <source>
        <dbReference type="Proteomes" id="UP000244225"/>
    </source>
</evidence>
<evidence type="ECO:0000256" key="1">
    <source>
        <dbReference type="SAM" id="Phobius"/>
    </source>
</evidence>
<dbReference type="AlphaFoldDB" id="A0A2T5YDR0"/>
<feature type="transmembrane region" description="Helical" evidence="1">
    <location>
        <begin position="133"/>
        <end position="157"/>
    </location>
</feature>
<proteinExistence type="predicted"/>
<feature type="transmembrane region" description="Helical" evidence="1">
    <location>
        <begin position="107"/>
        <end position="127"/>
    </location>
</feature>
<comment type="caution">
    <text evidence="2">The sequence shown here is derived from an EMBL/GenBank/DDBJ whole genome shotgun (WGS) entry which is preliminary data.</text>
</comment>
<keyword evidence="1" id="KW-0812">Transmembrane</keyword>
<name>A0A2T5YDR0_9BACT</name>
<evidence type="ECO:0000313" key="2">
    <source>
        <dbReference type="EMBL" id="PTX14677.1"/>
    </source>
</evidence>
<reference evidence="2 3" key="1">
    <citation type="submission" date="2018-04" db="EMBL/GenBank/DDBJ databases">
        <title>Genomic Encyclopedia of Archaeal and Bacterial Type Strains, Phase II (KMG-II): from individual species to whole genera.</title>
        <authorList>
            <person name="Goeker M."/>
        </authorList>
    </citation>
    <scope>NUCLEOTIDE SEQUENCE [LARGE SCALE GENOMIC DNA]</scope>
    <source>
        <strain evidence="2 3">DSM 100162</strain>
    </source>
</reference>
<protein>
    <submittedName>
        <fullName evidence="2">Uncharacterized protein</fullName>
    </submittedName>
</protein>